<evidence type="ECO:0000313" key="2">
    <source>
        <dbReference type="EMBL" id="KAK6509079.1"/>
    </source>
</evidence>
<keyword evidence="1" id="KW-0732">Signal</keyword>
<dbReference type="Proteomes" id="UP001370758">
    <property type="component" value="Unassembled WGS sequence"/>
</dbReference>
<proteinExistence type="predicted"/>
<evidence type="ECO:0000256" key="1">
    <source>
        <dbReference type="SAM" id="SignalP"/>
    </source>
</evidence>
<organism evidence="2 3">
    <name type="scientific">Arthrobotrys musiformis</name>
    <dbReference type="NCBI Taxonomy" id="47236"/>
    <lineage>
        <taxon>Eukaryota</taxon>
        <taxon>Fungi</taxon>
        <taxon>Dikarya</taxon>
        <taxon>Ascomycota</taxon>
        <taxon>Pezizomycotina</taxon>
        <taxon>Orbiliomycetes</taxon>
        <taxon>Orbiliales</taxon>
        <taxon>Orbiliaceae</taxon>
        <taxon>Arthrobotrys</taxon>
    </lineage>
</organism>
<dbReference type="EMBL" id="JAVHJL010000002">
    <property type="protein sequence ID" value="KAK6509079.1"/>
    <property type="molecule type" value="Genomic_DNA"/>
</dbReference>
<gene>
    <name evidence="2" type="ORF">TWF481_003842</name>
</gene>
<reference evidence="2 3" key="1">
    <citation type="submission" date="2023-08" db="EMBL/GenBank/DDBJ databases">
        <authorList>
            <person name="Palmer J.M."/>
        </authorList>
    </citation>
    <scope>NUCLEOTIDE SEQUENCE [LARGE SCALE GENOMIC DNA]</scope>
    <source>
        <strain evidence="2 3">TWF481</strain>
    </source>
</reference>
<feature type="signal peptide" evidence="1">
    <location>
        <begin position="1"/>
        <end position="18"/>
    </location>
</feature>
<sequence length="221" mass="23293">MNILIMIQLAFVVFFGMAASVAIPDDPTVGDLSLGGRDLGTIQVTGSIYPVGPEVNLTGTIDQIFPQLQELYPELEKAQTSADSTSGNPSFDKRAFAQPVNCISGDPRADYDTIVGYSIAYLKNLGNLVCEAPLGFGCARVVCVPSPAAAVLLCNQKATITKVPCKRVLEATNIMVAKCVSKSSNGKKGVRGIQNDTAGKFRVAIGAVDCWAGSPNIFSFP</sequence>
<evidence type="ECO:0000313" key="3">
    <source>
        <dbReference type="Proteomes" id="UP001370758"/>
    </source>
</evidence>
<evidence type="ECO:0008006" key="4">
    <source>
        <dbReference type="Google" id="ProtNLM"/>
    </source>
</evidence>
<comment type="caution">
    <text evidence="2">The sequence shown here is derived from an EMBL/GenBank/DDBJ whole genome shotgun (WGS) entry which is preliminary data.</text>
</comment>
<protein>
    <recommendedName>
        <fullName evidence="4">Secreted protein</fullName>
    </recommendedName>
</protein>
<name>A0AAV9WJT5_9PEZI</name>
<keyword evidence="3" id="KW-1185">Reference proteome</keyword>
<dbReference type="AlphaFoldDB" id="A0AAV9WJT5"/>
<accession>A0AAV9WJT5</accession>
<feature type="chain" id="PRO_5044001598" description="Secreted protein" evidence="1">
    <location>
        <begin position="19"/>
        <end position="221"/>
    </location>
</feature>